<proteinExistence type="inferred from homology"/>
<accession>A0A7R9UGB4</accession>
<evidence type="ECO:0000256" key="8">
    <source>
        <dbReference type="ARBA" id="ARBA00026144"/>
    </source>
</evidence>
<dbReference type="InterPro" id="IPR016181">
    <property type="entry name" value="Acyl_CoA_acyltransferase"/>
</dbReference>
<dbReference type="EC" id="2.3.1.48" evidence="1"/>
<evidence type="ECO:0000256" key="9">
    <source>
        <dbReference type="ARBA" id="ARBA00048017"/>
    </source>
</evidence>
<keyword evidence="2" id="KW-0808">Transferase</keyword>
<dbReference type="PANTHER" id="PTHR14744">
    <property type="entry name" value="N-ALPHA-ACETYLTRANSFERASE 60"/>
    <property type="match status" value="1"/>
</dbReference>
<keyword evidence="4" id="KW-0156">Chromatin regulator</keyword>
<dbReference type="CDD" id="cd04301">
    <property type="entry name" value="NAT_SF"/>
    <property type="match status" value="1"/>
</dbReference>
<dbReference type="PROSITE" id="PS51186">
    <property type="entry name" value="GNAT"/>
    <property type="match status" value="1"/>
</dbReference>
<evidence type="ECO:0000256" key="7">
    <source>
        <dbReference type="ARBA" id="ARBA00026111"/>
    </source>
</evidence>
<sequence>MAVALTCAPSSGAMVEDELMYRTASRGDKHMLRRLHEDWFPIRYNENFYEGLIRGSYDGRPVSHVLATNKEGQVCGCITISTLPSRRCGEDYLIEDAEAFPNVAYIMTVGVKDEYRRRGVGTKLLQWALAAAERDPSIGAVFLHVITYNDAAIEFYRRNGFEYIRTHEHFYHIRGKDYGCHVYAKAMHDATLSRTPRGLLTWLLDALSSLGGSIFSALASSDEQGAERDAVPVVPDSMV</sequence>
<evidence type="ECO:0000256" key="5">
    <source>
        <dbReference type="ARBA" id="ARBA00023315"/>
    </source>
</evidence>
<evidence type="ECO:0000256" key="10">
    <source>
        <dbReference type="ARBA" id="ARBA00048848"/>
    </source>
</evidence>
<evidence type="ECO:0000313" key="12">
    <source>
        <dbReference type="EMBL" id="CAD8263420.1"/>
    </source>
</evidence>
<evidence type="ECO:0000256" key="4">
    <source>
        <dbReference type="ARBA" id="ARBA00022853"/>
    </source>
</evidence>
<dbReference type="GO" id="GO:0000139">
    <property type="term" value="C:Golgi membrane"/>
    <property type="evidence" value="ECO:0007669"/>
    <property type="project" value="TreeGrafter"/>
</dbReference>
<dbReference type="GO" id="GO:0120518">
    <property type="term" value="F:protein N-terminal-methionine acetyltransferase activity"/>
    <property type="evidence" value="ECO:0007669"/>
    <property type="project" value="UniProtKB-EC"/>
</dbReference>
<organism evidence="12">
    <name type="scientific">Pinguiococcus pyrenoidosus</name>
    <dbReference type="NCBI Taxonomy" id="172671"/>
    <lineage>
        <taxon>Eukaryota</taxon>
        <taxon>Sar</taxon>
        <taxon>Stramenopiles</taxon>
        <taxon>Ochrophyta</taxon>
        <taxon>Pinguiophyceae</taxon>
        <taxon>Pinguiochrysidales</taxon>
        <taxon>Pinguiochrysidaceae</taxon>
        <taxon>Pinguiococcus</taxon>
    </lineage>
</organism>
<dbReference type="SUPFAM" id="SSF55729">
    <property type="entry name" value="Acyl-CoA N-acyltransferases (Nat)"/>
    <property type="match status" value="1"/>
</dbReference>
<evidence type="ECO:0000256" key="6">
    <source>
        <dbReference type="ARBA" id="ARBA00025774"/>
    </source>
</evidence>
<protein>
    <recommendedName>
        <fullName evidence="8">N-alpha-acetyltransferase 60</fullName>
        <ecNumber evidence="7">2.3.1.259</ecNumber>
        <ecNumber evidence="1">2.3.1.48</ecNumber>
    </recommendedName>
</protein>
<dbReference type="PANTHER" id="PTHR14744:SF15">
    <property type="entry name" value="N-ALPHA-ACETYLTRANSFERASE 60"/>
    <property type="match status" value="1"/>
</dbReference>
<dbReference type="GO" id="GO:0007059">
    <property type="term" value="P:chromosome segregation"/>
    <property type="evidence" value="ECO:0007669"/>
    <property type="project" value="UniProtKB-KW"/>
</dbReference>
<dbReference type="Pfam" id="PF00583">
    <property type="entry name" value="Acetyltransf_1"/>
    <property type="match status" value="1"/>
</dbReference>
<dbReference type="Gene3D" id="3.40.630.30">
    <property type="match status" value="1"/>
</dbReference>
<dbReference type="InterPro" id="IPR045141">
    <property type="entry name" value="NAA60-like"/>
</dbReference>
<evidence type="ECO:0000256" key="1">
    <source>
        <dbReference type="ARBA" id="ARBA00013184"/>
    </source>
</evidence>
<dbReference type="EMBL" id="HBEA01016972">
    <property type="protein sequence ID" value="CAD8263420.1"/>
    <property type="molecule type" value="Transcribed_RNA"/>
</dbReference>
<gene>
    <name evidence="12" type="ORF">PPYR1160_LOCUS12922</name>
</gene>
<evidence type="ECO:0000259" key="11">
    <source>
        <dbReference type="PROSITE" id="PS51186"/>
    </source>
</evidence>
<evidence type="ECO:0000256" key="2">
    <source>
        <dbReference type="ARBA" id="ARBA00022679"/>
    </source>
</evidence>
<comment type="catalytic activity">
    <reaction evidence="9">
        <text>L-lysyl-[protein] + acetyl-CoA = N(6)-acetyl-L-lysyl-[protein] + CoA + H(+)</text>
        <dbReference type="Rhea" id="RHEA:45948"/>
        <dbReference type="Rhea" id="RHEA-COMP:9752"/>
        <dbReference type="Rhea" id="RHEA-COMP:10731"/>
        <dbReference type="ChEBI" id="CHEBI:15378"/>
        <dbReference type="ChEBI" id="CHEBI:29969"/>
        <dbReference type="ChEBI" id="CHEBI:57287"/>
        <dbReference type="ChEBI" id="CHEBI:57288"/>
        <dbReference type="ChEBI" id="CHEBI:61930"/>
        <dbReference type="EC" id="2.3.1.48"/>
    </reaction>
</comment>
<dbReference type="EC" id="2.3.1.259" evidence="7"/>
<dbReference type="InterPro" id="IPR000182">
    <property type="entry name" value="GNAT_dom"/>
</dbReference>
<feature type="domain" description="N-acetyltransferase" evidence="11">
    <location>
        <begin position="19"/>
        <end position="189"/>
    </location>
</feature>
<comment type="similarity">
    <text evidence="6">Belongs to the acetyltransferase family. NAA60 subfamily.</text>
</comment>
<evidence type="ECO:0000256" key="3">
    <source>
        <dbReference type="ARBA" id="ARBA00022829"/>
    </source>
</evidence>
<dbReference type="AlphaFoldDB" id="A0A7R9UGB4"/>
<keyword evidence="3" id="KW-0159">Chromosome partition</keyword>
<name>A0A7R9UGB4_9STRA</name>
<comment type="catalytic activity">
    <reaction evidence="10">
        <text>N-terminal L-methionyl-[transmembrane protein] + acetyl-CoA = N-terminal N(alpha)-acetyl-L-methionyl-[transmembrane protein] + CoA + H(+)</text>
        <dbReference type="Rhea" id="RHEA:50604"/>
        <dbReference type="Rhea" id="RHEA-COMP:12745"/>
        <dbReference type="Rhea" id="RHEA-COMP:12746"/>
        <dbReference type="ChEBI" id="CHEBI:15378"/>
        <dbReference type="ChEBI" id="CHEBI:57287"/>
        <dbReference type="ChEBI" id="CHEBI:57288"/>
        <dbReference type="ChEBI" id="CHEBI:64731"/>
        <dbReference type="ChEBI" id="CHEBI:133414"/>
        <dbReference type="EC" id="2.3.1.259"/>
    </reaction>
</comment>
<dbReference type="GO" id="GO:0004402">
    <property type="term" value="F:histone acetyltransferase activity"/>
    <property type="evidence" value="ECO:0007669"/>
    <property type="project" value="TreeGrafter"/>
</dbReference>
<reference evidence="12" key="1">
    <citation type="submission" date="2021-01" db="EMBL/GenBank/DDBJ databases">
        <authorList>
            <person name="Corre E."/>
            <person name="Pelletier E."/>
            <person name="Niang G."/>
            <person name="Scheremetjew M."/>
            <person name="Finn R."/>
            <person name="Kale V."/>
            <person name="Holt S."/>
            <person name="Cochrane G."/>
            <person name="Meng A."/>
            <person name="Brown T."/>
            <person name="Cohen L."/>
        </authorList>
    </citation>
    <scope>NUCLEOTIDE SEQUENCE</scope>
    <source>
        <strain evidence="12">CCMP2078</strain>
    </source>
</reference>
<keyword evidence="5" id="KW-0012">Acyltransferase</keyword>